<proteinExistence type="predicted"/>
<organism evidence="3 4">
    <name type="scientific">Caenorhabditis bovis</name>
    <dbReference type="NCBI Taxonomy" id="2654633"/>
    <lineage>
        <taxon>Eukaryota</taxon>
        <taxon>Metazoa</taxon>
        <taxon>Ecdysozoa</taxon>
        <taxon>Nematoda</taxon>
        <taxon>Chromadorea</taxon>
        <taxon>Rhabditida</taxon>
        <taxon>Rhabditina</taxon>
        <taxon>Rhabditomorpha</taxon>
        <taxon>Rhabditoidea</taxon>
        <taxon>Rhabditidae</taxon>
        <taxon>Peloderinae</taxon>
        <taxon>Caenorhabditis</taxon>
    </lineage>
</organism>
<reference evidence="3 4" key="1">
    <citation type="submission" date="2020-04" db="EMBL/GenBank/DDBJ databases">
        <authorList>
            <person name="Laetsch R D."/>
            <person name="Stevens L."/>
            <person name="Kumar S."/>
            <person name="Blaxter L. M."/>
        </authorList>
    </citation>
    <scope>NUCLEOTIDE SEQUENCE [LARGE SCALE GENOMIC DNA]</scope>
</reference>
<comment type="caution">
    <text evidence="3">The sequence shown here is derived from an EMBL/GenBank/DDBJ whole genome shotgun (WGS) entry which is preliminary data.</text>
</comment>
<dbReference type="SUPFAM" id="SSF52540">
    <property type="entry name" value="P-loop containing nucleoside triphosphate hydrolases"/>
    <property type="match status" value="1"/>
</dbReference>
<dbReference type="AlphaFoldDB" id="A0A8S1EGM9"/>
<dbReference type="GO" id="GO:0005524">
    <property type="term" value="F:ATP binding"/>
    <property type="evidence" value="ECO:0007669"/>
    <property type="project" value="InterPro"/>
</dbReference>
<protein>
    <recommendedName>
        <fullName evidence="2">SNF2 N-terminal domain-containing protein</fullName>
    </recommendedName>
</protein>
<accession>A0A8S1EGM9</accession>
<dbReference type="Gene3D" id="3.40.50.10810">
    <property type="entry name" value="Tandem AAA-ATPase domain"/>
    <property type="match status" value="1"/>
</dbReference>
<dbReference type="Pfam" id="PF00176">
    <property type="entry name" value="SNF2-rel_dom"/>
    <property type="match status" value="1"/>
</dbReference>
<dbReference type="InterPro" id="IPR027417">
    <property type="entry name" value="P-loop_NTPase"/>
</dbReference>
<evidence type="ECO:0000256" key="1">
    <source>
        <dbReference type="SAM" id="Phobius"/>
    </source>
</evidence>
<keyword evidence="1" id="KW-0812">Transmembrane</keyword>
<evidence type="ECO:0000259" key="2">
    <source>
        <dbReference type="Pfam" id="PF00176"/>
    </source>
</evidence>
<evidence type="ECO:0000313" key="4">
    <source>
        <dbReference type="Proteomes" id="UP000494206"/>
    </source>
</evidence>
<keyword evidence="1" id="KW-1133">Transmembrane helix</keyword>
<dbReference type="InterPro" id="IPR038718">
    <property type="entry name" value="SNF2-like_sf"/>
</dbReference>
<feature type="domain" description="SNF2 N-terminal" evidence="2">
    <location>
        <begin position="123"/>
        <end position="248"/>
    </location>
</feature>
<keyword evidence="4" id="KW-1185">Reference proteome</keyword>
<name>A0A8S1EGM9_9PELO</name>
<dbReference type="Proteomes" id="UP000494206">
    <property type="component" value="Unassembled WGS sequence"/>
</dbReference>
<dbReference type="EMBL" id="CADEPM010000002">
    <property type="protein sequence ID" value="CAB3399911.1"/>
    <property type="molecule type" value="Genomic_DNA"/>
</dbReference>
<dbReference type="InterPro" id="IPR000330">
    <property type="entry name" value="SNF2_N"/>
</dbReference>
<sequence>MLSEEQEKLAAALGFAPNGTDDEGMLEPYPVAKKRIRRPTAFEEANHRHWVEHKPYQLEPGIIIDDEDDETYFNRRAILPGVVIHRLKCDYHVETESWNAMDRQQKDLISRILCNYHVDTGSIIHSPNLNKTRSAVSLAMGVLSKSFAKDYQLRWNGFKSAIIVSRRRNMKKWVAELDKFFPLAMVKVIGHDRYRGREMLEILLRLTKKNVPFIIITTYAKLLTYTDFFSSFPWNWAIYDNAERLNTEGEPFGTLPSKYRVLISETRYNGNIDKFADELTATSFIELLFKTVDHSHPKIYHKKRETRKKEAAKMIVAIMMGVVMPRVVLYHKFNMFMKTGIVKANFDEIFHILCMPVPRALGEKLVRSI</sequence>
<feature type="transmembrane region" description="Helical" evidence="1">
    <location>
        <begin position="311"/>
        <end position="329"/>
    </location>
</feature>
<keyword evidence="1" id="KW-0472">Membrane</keyword>
<gene>
    <name evidence="3" type="ORF">CBOVIS_LOCUS2957</name>
</gene>
<evidence type="ECO:0000313" key="3">
    <source>
        <dbReference type="EMBL" id="CAB3399911.1"/>
    </source>
</evidence>